<accession>A0A0D2HKJ3</accession>
<dbReference type="SMART" id="SM00327">
    <property type="entry name" value="VWA"/>
    <property type="match status" value="1"/>
</dbReference>
<dbReference type="InParanoid" id="A0A0D2HKJ3"/>
<proteinExistence type="predicted"/>
<dbReference type="InterPro" id="IPR013694">
    <property type="entry name" value="VIT"/>
</dbReference>
<feature type="domain" description="VWFA" evidence="1">
    <location>
        <begin position="308"/>
        <end position="486"/>
    </location>
</feature>
<gene>
    <name evidence="3" type="ORF">X474_26115</name>
</gene>
<dbReference type="InterPro" id="IPR002035">
    <property type="entry name" value="VWF_A"/>
</dbReference>
<evidence type="ECO:0000259" key="2">
    <source>
        <dbReference type="PROSITE" id="PS51468"/>
    </source>
</evidence>
<dbReference type="Proteomes" id="UP000032233">
    <property type="component" value="Unassembled WGS sequence"/>
</dbReference>
<comment type="caution">
    <text evidence="3">The sequence shown here is derived from an EMBL/GenBank/DDBJ whole genome shotgun (WGS) entry which is preliminary data.</text>
</comment>
<feature type="domain" description="VIT" evidence="2">
    <location>
        <begin position="39"/>
        <end position="167"/>
    </location>
</feature>
<dbReference type="SMART" id="SM00609">
    <property type="entry name" value="VIT"/>
    <property type="match status" value="1"/>
</dbReference>
<evidence type="ECO:0000259" key="1">
    <source>
        <dbReference type="PROSITE" id="PS50234"/>
    </source>
</evidence>
<name>A0A0D2HKJ3_9BACT</name>
<dbReference type="EMBL" id="AZAC01000067">
    <property type="protein sequence ID" value="KIX11168.1"/>
    <property type="molecule type" value="Genomic_DNA"/>
</dbReference>
<dbReference type="SUPFAM" id="SSF53300">
    <property type="entry name" value="vWA-like"/>
    <property type="match status" value="1"/>
</dbReference>
<evidence type="ECO:0000313" key="3">
    <source>
        <dbReference type="EMBL" id="KIX11168.1"/>
    </source>
</evidence>
<organism evidence="3 4">
    <name type="scientific">Dethiosulfatarculus sandiegensis</name>
    <dbReference type="NCBI Taxonomy" id="1429043"/>
    <lineage>
        <taxon>Bacteria</taxon>
        <taxon>Pseudomonadati</taxon>
        <taxon>Thermodesulfobacteriota</taxon>
        <taxon>Desulfarculia</taxon>
        <taxon>Desulfarculales</taxon>
        <taxon>Desulfarculaceae</taxon>
        <taxon>Dethiosulfatarculus</taxon>
    </lineage>
</organism>
<dbReference type="PROSITE" id="PS50234">
    <property type="entry name" value="VWFA"/>
    <property type="match status" value="1"/>
</dbReference>
<reference evidence="3 4" key="1">
    <citation type="submission" date="2013-11" db="EMBL/GenBank/DDBJ databases">
        <title>Metagenomic analysis of a methanogenic consortium involved in long chain n-alkane degradation.</title>
        <authorList>
            <person name="Davidova I.A."/>
            <person name="Callaghan A.V."/>
            <person name="Wawrik B."/>
            <person name="Pruitt S."/>
            <person name="Marks C."/>
            <person name="Duncan K.E."/>
            <person name="Suflita J.M."/>
        </authorList>
    </citation>
    <scope>NUCLEOTIDE SEQUENCE [LARGE SCALE GENOMIC DNA]</scope>
    <source>
        <strain evidence="3 4">SPR</strain>
    </source>
</reference>
<dbReference type="RefSeq" id="WP_052515571.1">
    <property type="nucleotide sequence ID" value="NZ_AZAC01000067.1"/>
</dbReference>
<dbReference type="AlphaFoldDB" id="A0A0D2HKJ3"/>
<protein>
    <submittedName>
        <fullName evidence="3">Trypsin</fullName>
    </submittedName>
</protein>
<dbReference type="PANTHER" id="PTHR45737:SF6">
    <property type="entry name" value="VON WILLEBRAND FACTOR A DOMAIN-CONTAINING PROTEIN 5A"/>
    <property type="match status" value="1"/>
</dbReference>
<keyword evidence="4" id="KW-1185">Reference proteome</keyword>
<dbReference type="Pfam" id="PF13768">
    <property type="entry name" value="VWA_3"/>
    <property type="match status" value="1"/>
</dbReference>
<dbReference type="Gene3D" id="3.40.50.410">
    <property type="entry name" value="von Willebrand factor, type A domain"/>
    <property type="match status" value="1"/>
</dbReference>
<dbReference type="STRING" id="1429043.X474_26115"/>
<dbReference type="PROSITE" id="PS51468">
    <property type="entry name" value="VIT"/>
    <property type="match status" value="1"/>
</dbReference>
<dbReference type="PATRIC" id="fig|1429043.3.peg.5526"/>
<dbReference type="Pfam" id="PF08487">
    <property type="entry name" value="VIT"/>
    <property type="match status" value="1"/>
</dbReference>
<evidence type="ECO:0000313" key="4">
    <source>
        <dbReference type="Proteomes" id="UP000032233"/>
    </source>
</evidence>
<sequence length="773" mass="85694">MFKRPHLIPVYITCLALGIAVFLVSPVWAGGHKDKCQAPYFYIEDGDPDLDRLPLTGARAKVKISGFLARVKVIQEYHNQGKRPLEAVYLFPASTKASVHNLTMTIGQRTIKARIRKTEQARREFGQARQQGKSASLLEQKRPNVFQMRVTNIMPGDHIRVEMDYTEILKPADKVYEFVFPTVVGPRYRSEDQGVEADTWVANPYLPRGEQSLHSFGLELELTSPIAVSRLGCPSHNPKITYEDSHRAKVVLEPSPQAGNRDFVLRYTLAGNQIQTGFLTQKTLQGNHFLLMIEPPLEEIRAEVLPREFIFVVDVSGSMRGFPLTCAIRLMKNLMTGLSEKDSFNILFFAGGDRLLSPVSLKASPENKKRALAMLEKVKGGGGTRLLPALERALKLPEQEESSRILVLITDGYVHVEQKALALVKNNLGRANLFTMGVGSSVNRYLVEALARAGQGEAMVILNPDQAGKGAERFARYISRPVLKDIKIEFTGISASELEPGRLPDLFDQRPLSVLGKFKGETPAKVKITGRTAKGPYTKVIELKASDLDKSKGSLDLLWAKKRIQGLNDLLSVSDPSELKEEITGLGLKYNLLTAFTSFVAVDEKIRAKGEKPEVVVQPLPLPRGVENSAVGPSPAMARGKAFLSAARAPRPMVLTQPAPEPATGIVGNFRLGFVQAGDQQNRRKVENLLRRKWNLLASCLGHSLQNKITGSEKWVVTFTVNRKGKAEIIQLENRSKNISIVLSCATAFLKKLLFPALNPRARYEVKFLINLN</sequence>
<dbReference type="PANTHER" id="PTHR45737">
    <property type="entry name" value="VON WILLEBRAND FACTOR A DOMAIN-CONTAINING PROTEIN 5A"/>
    <property type="match status" value="1"/>
</dbReference>
<dbReference type="InterPro" id="IPR036465">
    <property type="entry name" value="vWFA_dom_sf"/>
</dbReference>